<evidence type="ECO:0000313" key="2">
    <source>
        <dbReference type="EMBL" id="SCU72773.1"/>
    </source>
</evidence>
<gene>
    <name evidence="2" type="ORF">TEOVI_000435100</name>
</gene>
<proteinExistence type="predicted"/>
<dbReference type="RefSeq" id="XP_067083233.1">
    <property type="nucleotide sequence ID" value="XM_067227132.1"/>
</dbReference>
<sequence>MCDEFFGDLLEEELENLGKAAFVVGVSGFLLKQAIGARSFLRGDPVQNSIVAHLPQGYDRSIIAARVSQPLTKSLMIDALAIGAIKERLRRATTPGDKVAIFSELFNTTLAGILSAAYIHSLTITLHVMRHTMSLLVFVLGKQEASSGTRRANTSLLSKFRSWWHQGTQNFMLQTLLENMTQQMEASPFSLMMDDDNMKTEDVKQGFCVDALLRLAVPRVVDTALHVVNTTLEGRDSQLFNLTGSVTEGEMRDLLQTLCAKFVSRATLSDWLTPPSEELKDSDGGVLNTSPPPQGMGDGESGGESPGGRDKAMSNGDSLMSNDEQSEDRLGLGGGGGGGMPLQGVFPPLSANFFPMANGAAHAEEMHTAHRNRLIHEKLRRERAAGFFREIVHSVSLSELCIAYTEELLGAAVAVTTDFSSLRPEGDSTVAVRVPQMLPLLEKQRLDMFDCDFQVQPYVRLLCEETIRVTCRDL</sequence>
<keyword evidence="3" id="KW-1185">Reference proteome</keyword>
<protein>
    <submittedName>
        <fullName evidence="2">Uncharacterized protein</fullName>
    </submittedName>
</protein>
<dbReference type="EMBL" id="CZPT02001910">
    <property type="protein sequence ID" value="SCU72773.1"/>
    <property type="molecule type" value="Genomic_DNA"/>
</dbReference>
<reference evidence="2" key="1">
    <citation type="submission" date="2016-09" db="EMBL/GenBank/DDBJ databases">
        <authorList>
            <person name="Hebert L."/>
            <person name="Moumen B."/>
        </authorList>
    </citation>
    <scope>NUCLEOTIDE SEQUENCE [LARGE SCALE GENOMIC DNA]</scope>
    <source>
        <strain evidence="2">OVI</strain>
    </source>
</reference>
<comment type="caution">
    <text evidence="2">The sequence shown here is derived from an EMBL/GenBank/DDBJ whole genome shotgun (WGS) entry which is preliminary data.</text>
</comment>
<dbReference type="GeneID" id="92378291"/>
<name>A0A1G4IJU5_TRYEQ</name>
<dbReference type="Proteomes" id="UP000195570">
    <property type="component" value="Unassembled WGS sequence"/>
</dbReference>
<evidence type="ECO:0000313" key="3">
    <source>
        <dbReference type="Proteomes" id="UP000195570"/>
    </source>
</evidence>
<organism evidence="2 3">
    <name type="scientific">Trypanosoma equiperdum</name>
    <dbReference type="NCBI Taxonomy" id="5694"/>
    <lineage>
        <taxon>Eukaryota</taxon>
        <taxon>Discoba</taxon>
        <taxon>Euglenozoa</taxon>
        <taxon>Kinetoplastea</taxon>
        <taxon>Metakinetoplastina</taxon>
        <taxon>Trypanosomatida</taxon>
        <taxon>Trypanosomatidae</taxon>
        <taxon>Trypanosoma</taxon>
    </lineage>
</organism>
<dbReference type="AlphaFoldDB" id="A0A1G4IJU5"/>
<evidence type="ECO:0000256" key="1">
    <source>
        <dbReference type="SAM" id="MobiDB-lite"/>
    </source>
</evidence>
<feature type="compositionally biased region" description="Gly residues" evidence="1">
    <location>
        <begin position="296"/>
        <end position="306"/>
    </location>
</feature>
<feature type="region of interest" description="Disordered" evidence="1">
    <location>
        <begin position="273"/>
        <end position="339"/>
    </location>
</feature>
<accession>A0A1G4IJU5</accession>
<dbReference type="VEuPathDB" id="TriTrypDB:TEOVI_000435100"/>